<protein>
    <submittedName>
        <fullName evidence="1">Uncharacterized protein</fullName>
    </submittedName>
</protein>
<evidence type="ECO:0000313" key="2">
    <source>
        <dbReference type="Proteomes" id="UP001168972"/>
    </source>
</evidence>
<accession>A0AA39EYX8</accession>
<organism evidence="1 2">
    <name type="scientific">Microctonus hyperodae</name>
    <name type="common">Parasitoid wasp</name>
    <dbReference type="NCBI Taxonomy" id="165561"/>
    <lineage>
        <taxon>Eukaryota</taxon>
        <taxon>Metazoa</taxon>
        <taxon>Ecdysozoa</taxon>
        <taxon>Arthropoda</taxon>
        <taxon>Hexapoda</taxon>
        <taxon>Insecta</taxon>
        <taxon>Pterygota</taxon>
        <taxon>Neoptera</taxon>
        <taxon>Endopterygota</taxon>
        <taxon>Hymenoptera</taxon>
        <taxon>Apocrita</taxon>
        <taxon>Ichneumonoidea</taxon>
        <taxon>Braconidae</taxon>
        <taxon>Euphorinae</taxon>
        <taxon>Microctonus</taxon>
    </lineage>
</organism>
<evidence type="ECO:0000313" key="1">
    <source>
        <dbReference type="EMBL" id="KAK0158071.1"/>
    </source>
</evidence>
<dbReference type="Proteomes" id="UP001168972">
    <property type="component" value="Unassembled WGS sequence"/>
</dbReference>
<reference evidence="1" key="1">
    <citation type="journal article" date="2023" name="bioRxiv">
        <title>Scaffold-level genome assemblies of two parasitoid biocontrol wasps reveal the parthenogenesis mechanism and an associated novel virus.</title>
        <authorList>
            <person name="Inwood S."/>
            <person name="Skelly J."/>
            <person name="Guhlin J."/>
            <person name="Harrop T."/>
            <person name="Goldson S."/>
            <person name="Dearden P."/>
        </authorList>
    </citation>
    <scope>NUCLEOTIDE SEQUENCE</scope>
    <source>
        <strain evidence="1">Lincoln</strain>
        <tissue evidence="1">Whole body</tissue>
    </source>
</reference>
<proteinExistence type="predicted"/>
<reference evidence="1" key="2">
    <citation type="submission" date="2023-03" db="EMBL/GenBank/DDBJ databases">
        <authorList>
            <person name="Inwood S.N."/>
            <person name="Skelly J.G."/>
            <person name="Guhlin J."/>
            <person name="Harrop T.W.R."/>
            <person name="Goldson S.G."/>
            <person name="Dearden P.K."/>
        </authorList>
    </citation>
    <scope>NUCLEOTIDE SEQUENCE</scope>
    <source>
        <strain evidence="1">Lincoln</strain>
        <tissue evidence="1">Whole body</tissue>
    </source>
</reference>
<dbReference type="AlphaFoldDB" id="A0AA39EYX8"/>
<comment type="caution">
    <text evidence="1">The sequence shown here is derived from an EMBL/GenBank/DDBJ whole genome shotgun (WGS) entry which is preliminary data.</text>
</comment>
<dbReference type="EMBL" id="JAQQBR010001969">
    <property type="protein sequence ID" value="KAK0158071.1"/>
    <property type="molecule type" value="Genomic_DNA"/>
</dbReference>
<sequence length="149" mass="17648">MEQLDKCRLYNKNTTIVPLIVWNIFTKKMFFELYDKTNNLIGIEREKKPTEYRFVDENFKRKDKLTVEHIITDSKLQLMFNNNIILTPIDNMDALSIKLTPSCQLTRKKRCVKEKDIFPITYGEYVHSLDSAATKIISNHNNELMPNSW</sequence>
<keyword evidence="2" id="KW-1185">Reference proteome</keyword>
<gene>
    <name evidence="1" type="ORF">PV327_011167</name>
</gene>
<name>A0AA39EYX8_MICHY</name>